<organism evidence="2">
    <name type="scientific">viral metagenome</name>
    <dbReference type="NCBI Taxonomy" id="1070528"/>
    <lineage>
        <taxon>unclassified sequences</taxon>
        <taxon>metagenomes</taxon>
        <taxon>organismal metagenomes</taxon>
    </lineage>
</organism>
<dbReference type="EMBL" id="MT142455">
    <property type="protein sequence ID" value="QJA81318.1"/>
    <property type="molecule type" value="Genomic_DNA"/>
</dbReference>
<sequence>MTTTIGSVTLDHDMIFADEYEYTQVNASVEDTIGGGIYVQEFQRSESGRPITLESTETQGLQLKSTVDSIRALADIANATYALSIVSNNQSVSKTVRFRQELDRGPVEFQPFHPRDGLHSDTIYYKGRIHLMVI</sequence>
<gene>
    <name evidence="1" type="ORF">MM415A00555_0009</name>
    <name evidence="2" type="ORF">MM415B03232_0006</name>
</gene>
<name>A0A6M3LF08_9ZZZZ</name>
<evidence type="ECO:0000313" key="2">
    <source>
        <dbReference type="EMBL" id="QJA91924.1"/>
    </source>
</evidence>
<accession>A0A6M3LF08</accession>
<dbReference type="AlphaFoldDB" id="A0A6M3LF08"/>
<dbReference type="EMBL" id="MT143024">
    <property type="protein sequence ID" value="QJA91924.1"/>
    <property type="molecule type" value="Genomic_DNA"/>
</dbReference>
<evidence type="ECO:0000313" key="1">
    <source>
        <dbReference type="EMBL" id="QJA81318.1"/>
    </source>
</evidence>
<proteinExistence type="predicted"/>
<reference evidence="2" key="1">
    <citation type="submission" date="2020-03" db="EMBL/GenBank/DDBJ databases">
        <title>The deep terrestrial virosphere.</title>
        <authorList>
            <person name="Holmfeldt K."/>
            <person name="Nilsson E."/>
            <person name="Simone D."/>
            <person name="Lopez-Fernandez M."/>
            <person name="Wu X."/>
            <person name="de Brujin I."/>
            <person name="Lundin D."/>
            <person name="Andersson A."/>
            <person name="Bertilsson S."/>
            <person name="Dopson M."/>
        </authorList>
    </citation>
    <scope>NUCLEOTIDE SEQUENCE</scope>
    <source>
        <strain evidence="1">MM415A00555</strain>
        <strain evidence="2">MM415B03232</strain>
    </source>
</reference>
<protein>
    <submittedName>
        <fullName evidence="2">Uncharacterized protein</fullName>
    </submittedName>
</protein>